<proteinExistence type="predicted"/>
<keyword evidence="3" id="KW-1185">Reference proteome</keyword>
<name>A0A6A4VHF0_AMPAM</name>
<organism evidence="2 3">
    <name type="scientific">Amphibalanus amphitrite</name>
    <name type="common">Striped barnacle</name>
    <name type="synonym">Balanus amphitrite</name>
    <dbReference type="NCBI Taxonomy" id="1232801"/>
    <lineage>
        <taxon>Eukaryota</taxon>
        <taxon>Metazoa</taxon>
        <taxon>Ecdysozoa</taxon>
        <taxon>Arthropoda</taxon>
        <taxon>Crustacea</taxon>
        <taxon>Multicrustacea</taxon>
        <taxon>Cirripedia</taxon>
        <taxon>Thoracica</taxon>
        <taxon>Thoracicalcarea</taxon>
        <taxon>Balanomorpha</taxon>
        <taxon>Balanoidea</taxon>
        <taxon>Balanidae</taxon>
        <taxon>Amphibalaninae</taxon>
        <taxon>Amphibalanus</taxon>
    </lineage>
</organism>
<dbReference type="AlphaFoldDB" id="A0A6A4VHF0"/>
<keyword evidence="1" id="KW-1133">Transmembrane helix</keyword>
<comment type="caution">
    <text evidence="2">The sequence shown here is derived from an EMBL/GenBank/DDBJ whole genome shotgun (WGS) entry which is preliminary data.</text>
</comment>
<accession>A0A6A4VHF0</accession>
<sequence>MNVQSAPQGNNIQVQGLQGGVAGRCSNCQNGVLTDSFTPCGIVLAICFFPLGLLCCWMMREKQCNMCGAKPAMQP</sequence>
<evidence type="ECO:0000313" key="3">
    <source>
        <dbReference type="Proteomes" id="UP000440578"/>
    </source>
</evidence>
<evidence type="ECO:0000256" key="1">
    <source>
        <dbReference type="SAM" id="Phobius"/>
    </source>
</evidence>
<reference evidence="2 3" key="1">
    <citation type="submission" date="2019-07" db="EMBL/GenBank/DDBJ databases">
        <title>Draft genome assembly of a fouling barnacle, Amphibalanus amphitrite (Darwin, 1854): The first reference genome for Thecostraca.</title>
        <authorList>
            <person name="Kim W."/>
        </authorList>
    </citation>
    <scope>NUCLEOTIDE SEQUENCE [LARGE SCALE GENOMIC DNA]</scope>
    <source>
        <strain evidence="2">SNU_AA5</strain>
        <tissue evidence="2">Soma without cirri and trophi</tissue>
    </source>
</reference>
<keyword evidence="1" id="KW-0472">Membrane</keyword>
<evidence type="ECO:0000313" key="2">
    <source>
        <dbReference type="EMBL" id="KAF0292559.1"/>
    </source>
</evidence>
<dbReference type="Pfam" id="PF10164">
    <property type="entry name" value="BRI3"/>
    <property type="match status" value="1"/>
</dbReference>
<protein>
    <submittedName>
        <fullName evidence="2">Brain protein I3</fullName>
    </submittedName>
</protein>
<dbReference type="OrthoDB" id="2564984at2759"/>
<keyword evidence="1" id="KW-0812">Transmembrane</keyword>
<dbReference type="PANTHER" id="PTHR13551">
    <property type="entry name" value="BRAIN PROTEIN I3"/>
    <property type="match status" value="1"/>
</dbReference>
<feature type="transmembrane region" description="Helical" evidence="1">
    <location>
        <begin position="36"/>
        <end position="57"/>
    </location>
</feature>
<dbReference type="InterPro" id="IPR019317">
    <property type="entry name" value="BRI3"/>
</dbReference>
<dbReference type="EMBL" id="VIIS01001804">
    <property type="protein sequence ID" value="KAF0292559.1"/>
    <property type="molecule type" value="Genomic_DNA"/>
</dbReference>
<gene>
    <name evidence="2" type="primary">BRI3</name>
    <name evidence="2" type="ORF">FJT64_009454</name>
</gene>
<dbReference type="Proteomes" id="UP000440578">
    <property type="component" value="Unassembled WGS sequence"/>
</dbReference>